<dbReference type="PANTHER" id="PTHR11952:SF2">
    <property type="entry name" value="LD24639P"/>
    <property type="match status" value="1"/>
</dbReference>
<accession>A0A183DUK7</accession>
<dbReference type="PANTHER" id="PTHR11952">
    <property type="entry name" value="UDP- GLUCOSE PYROPHOSPHORYLASE"/>
    <property type="match status" value="1"/>
</dbReference>
<proteinExistence type="inferred from homology"/>
<sequence>MVSAGYTAGVMREDRAKANSQMGQHAYLTRFWNELTDEERKRLLEQFKSFKISEFTKMFEQTFEPDVKNNDIVPIDMDHYAVAENIEPEQMKQYWDAASVKNKLTFSLPYTSDLFLFKGLTAIAAGEVAVVVLAGGQATRLGAKQPKGTVSLGFNVKNVADSLFAFQAARIARLQDLAEAKEIVPAAGLTMSQVIVIKQGTVPCFDPKGCLFLATKSSIAVSPDGNGGILRALEPYQYFCRSNNIKYFHVYSVDNVLCRVGDPHFIGYCIKEEADCAAKVIEKIEPFENLGVICKAPSGIQVLEYSEIADELATARDQTGRLRFRAGNIANHFFTYDFFERVWYADGLLPYHRAFKKIPYIDRTTGELVDPEKENGYKLELFIFDLFKFSENFRVWQVNRAQEYSPLKNADSAGKECMSTCRRDYYAECKRWLENAGVQVQCDRPIFIHPSFSYAGEELECYREEPLTADLAP</sequence>
<name>A0A183DUK7_9BILA</name>
<keyword evidence="5" id="KW-0548">Nucleotidyltransferase</keyword>
<dbReference type="WBParaSite" id="GPUH_0001241201-mRNA-1">
    <property type="protein sequence ID" value="GPUH_0001241201-mRNA-1"/>
    <property type="gene ID" value="GPUH_0001241201"/>
</dbReference>
<comment type="pathway">
    <text evidence="1">Nucleotide-sugar biosynthesis; UDP-N-acetyl-alpha-D-glucosamine biosynthesis; UDP-N-acetyl-alpha-D-glucosamine from N-acetyl-alpha-D-glucosamine 1-phosphate: step 1/1.</text>
</comment>
<dbReference type="EC" id="2.7.7.23" evidence="3"/>
<reference evidence="7 8" key="2">
    <citation type="submission" date="2018-11" db="EMBL/GenBank/DDBJ databases">
        <authorList>
            <consortium name="Pathogen Informatics"/>
        </authorList>
    </citation>
    <scope>NUCLEOTIDE SEQUENCE [LARGE SCALE GENOMIC DNA]</scope>
</reference>
<comment type="similarity">
    <text evidence="2">Belongs to the UDPGP type 1 family.</text>
</comment>
<dbReference type="InterPro" id="IPR039741">
    <property type="entry name" value="UDP-sugar_pyrophosphorylase"/>
</dbReference>
<evidence type="ECO:0000256" key="6">
    <source>
        <dbReference type="ARBA" id="ARBA00048493"/>
    </source>
</evidence>
<protein>
    <recommendedName>
        <fullName evidence="3">UDP-N-acetylglucosamine diphosphorylase</fullName>
        <ecNumber evidence="3">2.7.7.23</ecNumber>
    </recommendedName>
</protein>
<comment type="catalytic activity">
    <reaction evidence="6">
        <text>N-acetyl-alpha-D-glucosamine 1-phosphate + UTP + H(+) = UDP-N-acetyl-alpha-D-glucosamine + diphosphate</text>
        <dbReference type="Rhea" id="RHEA:13509"/>
        <dbReference type="ChEBI" id="CHEBI:15378"/>
        <dbReference type="ChEBI" id="CHEBI:33019"/>
        <dbReference type="ChEBI" id="CHEBI:46398"/>
        <dbReference type="ChEBI" id="CHEBI:57705"/>
        <dbReference type="ChEBI" id="CHEBI:57776"/>
        <dbReference type="EC" id="2.7.7.23"/>
    </reaction>
</comment>
<reference evidence="9" key="1">
    <citation type="submission" date="2016-06" db="UniProtKB">
        <authorList>
            <consortium name="WormBaseParasite"/>
        </authorList>
    </citation>
    <scope>IDENTIFICATION</scope>
</reference>
<dbReference type="EMBL" id="UYRT01079281">
    <property type="protein sequence ID" value="VDN20377.1"/>
    <property type="molecule type" value="Genomic_DNA"/>
</dbReference>
<dbReference type="Pfam" id="PF01704">
    <property type="entry name" value="UDPGP"/>
    <property type="match status" value="1"/>
</dbReference>
<evidence type="ECO:0000256" key="5">
    <source>
        <dbReference type="ARBA" id="ARBA00022695"/>
    </source>
</evidence>
<dbReference type="Proteomes" id="UP000271098">
    <property type="component" value="Unassembled WGS sequence"/>
</dbReference>
<dbReference type="Gene3D" id="3.90.550.10">
    <property type="entry name" value="Spore Coat Polysaccharide Biosynthesis Protein SpsA, Chain A"/>
    <property type="match status" value="1"/>
</dbReference>
<dbReference type="AlphaFoldDB" id="A0A183DUK7"/>
<dbReference type="OrthoDB" id="532420at2759"/>
<evidence type="ECO:0000313" key="8">
    <source>
        <dbReference type="Proteomes" id="UP000271098"/>
    </source>
</evidence>
<dbReference type="GO" id="GO:0003977">
    <property type="term" value="F:UDP-N-acetylglucosamine diphosphorylase activity"/>
    <property type="evidence" value="ECO:0007669"/>
    <property type="project" value="UniProtKB-EC"/>
</dbReference>
<evidence type="ECO:0000256" key="2">
    <source>
        <dbReference type="ARBA" id="ARBA00010401"/>
    </source>
</evidence>
<organism evidence="9">
    <name type="scientific">Gongylonema pulchrum</name>
    <dbReference type="NCBI Taxonomy" id="637853"/>
    <lineage>
        <taxon>Eukaryota</taxon>
        <taxon>Metazoa</taxon>
        <taxon>Ecdysozoa</taxon>
        <taxon>Nematoda</taxon>
        <taxon>Chromadorea</taxon>
        <taxon>Rhabditida</taxon>
        <taxon>Spirurina</taxon>
        <taxon>Spiruromorpha</taxon>
        <taxon>Spiruroidea</taxon>
        <taxon>Gongylonematidae</taxon>
        <taxon>Gongylonema</taxon>
    </lineage>
</organism>
<evidence type="ECO:0000313" key="9">
    <source>
        <dbReference type="WBParaSite" id="GPUH_0001241201-mRNA-1"/>
    </source>
</evidence>
<dbReference type="InterPro" id="IPR029044">
    <property type="entry name" value="Nucleotide-diphossugar_trans"/>
</dbReference>
<evidence type="ECO:0000256" key="4">
    <source>
        <dbReference type="ARBA" id="ARBA00022679"/>
    </source>
</evidence>
<gene>
    <name evidence="7" type="ORF">GPUH_LOCUS12400</name>
</gene>
<evidence type="ECO:0000256" key="3">
    <source>
        <dbReference type="ARBA" id="ARBA00012457"/>
    </source>
</evidence>
<evidence type="ECO:0000256" key="1">
    <source>
        <dbReference type="ARBA" id="ARBA00005208"/>
    </source>
</evidence>
<dbReference type="InterPro" id="IPR002618">
    <property type="entry name" value="UDPGP_fam"/>
</dbReference>
<dbReference type="SUPFAM" id="SSF53448">
    <property type="entry name" value="Nucleotide-diphospho-sugar transferases"/>
    <property type="match status" value="1"/>
</dbReference>
<keyword evidence="4" id="KW-0808">Transferase</keyword>
<keyword evidence="8" id="KW-1185">Reference proteome</keyword>
<evidence type="ECO:0000313" key="7">
    <source>
        <dbReference type="EMBL" id="VDN20377.1"/>
    </source>
</evidence>